<evidence type="ECO:0000313" key="1">
    <source>
        <dbReference type="EMBL" id="KAL1843939.1"/>
    </source>
</evidence>
<evidence type="ECO:0000313" key="2">
    <source>
        <dbReference type="Proteomes" id="UP001583172"/>
    </source>
</evidence>
<reference evidence="1 2" key="1">
    <citation type="journal article" date="2024" name="Commun. Biol.">
        <title>Comparative genomic analysis of thermophilic fungi reveals convergent evolutionary adaptations and gene losses.</title>
        <authorList>
            <person name="Steindorff A.S."/>
            <person name="Aguilar-Pontes M.V."/>
            <person name="Robinson A.J."/>
            <person name="Andreopoulos B."/>
            <person name="LaButti K."/>
            <person name="Kuo A."/>
            <person name="Mondo S."/>
            <person name="Riley R."/>
            <person name="Otillar R."/>
            <person name="Haridas S."/>
            <person name="Lipzen A."/>
            <person name="Grimwood J."/>
            <person name="Schmutz J."/>
            <person name="Clum A."/>
            <person name="Reid I.D."/>
            <person name="Moisan M.C."/>
            <person name="Butler G."/>
            <person name="Nguyen T.T.M."/>
            <person name="Dewar K."/>
            <person name="Conant G."/>
            <person name="Drula E."/>
            <person name="Henrissat B."/>
            <person name="Hansel C."/>
            <person name="Singer S."/>
            <person name="Hutchinson M.I."/>
            <person name="de Vries R.P."/>
            <person name="Natvig D.O."/>
            <person name="Powell A.J."/>
            <person name="Tsang A."/>
            <person name="Grigoriev I.V."/>
        </authorList>
    </citation>
    <scope>NUCLEOTIDE SEQUENCE [LARGE SCALE GENOMIC DNA]</scope>
    <source>
        <strain evidence="1 2">CBS 620.91</strain>
    </source>
</reference>
<dbReference type="Proteomes" id="UP001583172">
    <property type="component" value="Unassembled WGS sequence"/>
</dbReference>
<sequence length="315" mass="36212">MMSQNINLLRGSLRLGQRFSKPSFLTELIEAAFAPIWEEYYGAYCEIFEPDTPVPGNYEFQGDILACPWLTADLMISAQQKWYRRNGGPGWWARKQAEASAEVLPRPSVAEGADAVATLFEDSWTTFRDRCASAVTSSSLGEDEVRSLVGLALFPDDDFLIEVHPSAPLPHRLFFPPFDWEKAKMLFWLARAGKKMRENWMWELSLNSYHEILKVEDPHLALVMFLLLARMGAFQTLVNWNLEPEMENLNQLLEHPKGPAHPTLWRHVRPLAQRRASMYCRECRYSLPSVAWMYIGTHRKMPEEETLSSVSQSAK</sequence>
<keyword evidence="2" id="KW-1185">Reference proteome</keyword>
<comment type="caution">
    <text evidence="1">The sequence shown here is derived from an EMBL/GenBank/DDBJ whole genome shotgun (WGS) entry which is preliminary data.</text>
</comment>
<proteinExistence type="predicted"/>
<name>A0ABR3VPW8_HUMIN</name>
<gene>
    <name evidence="1" type="ORF">VTJ49DRAFT_6882</name>
</gene>
<dbReference type="EMBL" id="JAZGSY010000007">
    <property type="protein sequence ID" value="KAL1843939.1"/>
    <property type="molecule type" value="Genomic_DNA"/>
</dbReference>
<protein>
    <submittedName>
        <fullName evidence="1">Uncharacterized protein</fullName>
    </submittedName>
</protein>
<accession>A0ABR3VPW8</accession>
<organism evidence="1 2">
    <name type="scientific">Humicola insolens</name>
    <name type="common">Soft-rot fungus</name>
    <dbReference type="NCBI Taxonomy" id="85995"/>
    <lineage>
        <taxon>Eukaryota</taxon>
        <taxon>Fungi</taxon>
        <taxon>Dikarya</taxon>
        <taxon>Ascomycota</taxon>
        <taxon>Pezizomycotina</taxon>
        <taxon>Sordariomycetes</taxon>
        <taxon>Sordariomycetidae</taxon>
        <taxon>Sordariales</taxon>
        <taxon>Chaetomiaceae</taxon>
        <taxon>Mycothermus</taxon>
    </lineage>
</organism>